<reference evidence="1" key="1">
    <citation type="journal article" date="2014" name="Front. Microbiol.">
        <title>High frequency of phylogenetically diverse reductive dehalogenase-homologous genes in deep subseafloor sedimentary metagenomes.</title>
        <authorList>
            <person name="Kawai M."/>
            <person name="Futagami T."/>
            <person name="Toyoda A."/>
            <person name="Takaki Y."/>
            <person name="Nishi S."/>
            <person name="Hori S."/>
            <person name="Arai W."/>
            <person name="Tsubouchi T."/>
            <person name="Morono Y."/>
            <person name="Uchiyama I."/>
            <person name="Ito T."/>
            <person name="Fujiyama A."/>
            <person name="Inagaki F."/>
            <person name="Takami H."/>
        </authorList>
    </citation>
    <scope>NUCLEOTIDE SEQUENCE</scope>
    <source>
        <strain evidence="1">Expedition CK06-06</strain>
    </source>
</reference>
<feature type="non-terminal residue" evidence="1">
    <location>
        <position position="35"/>
    </location>
</feature>
<evidence type="ECO:0000313" key="1">
    <source>
        <dbReference type="EMBL" id="GAH00499.1"/>
    </source>
</evidence>
<organism evidence="1">
    <name type="scientific">marine sediment metagenome</name>
    <dbReference type="NCBI Taxonomy" id="412755"/>
    <lineage>
        <taxon>unclassified sequences</taxon>
        <taxon>metagenomes</taxon>
        <taxon>ecological metagenomes</taxon>
    </lineage>
</organism>
<name>X1D603_9ZZZZ</name>
<comment type="caution">
    <text evidence="1">The sequence shown here is derived from an EMBL/GenBank/DDBJ whole genome shotgun (WGS) entry which is preliminary data.</text>
</comment>
<dbReference type="AlphaFoldDB" id="X1D603"/>
<sequence length="35" mass="4224">MNSLNLNIRETSIFLLNIPDMIKHYEFKGNRREIC</sequence>
<proteinExistence type="predicted"/>
<gene>
    <name evidence="1" type="ORF">S01H4_45608</name>
</gene>
<dbReference type="EMBL" id="BART01025405">
    <property type="protein sequence ID" value="GAH00499.1"/>
    <property type="molecule type" value="Genomic_DNA"/>
</dbReference>
<accession>X1D603</accession>
<protein>
    <submittedName>
        <fullName evidence="1">Uncharacterized protein</fullName>
    </submittedName>
</protein>